<gene>
    <name evidence="2" type="ORF">R3W88_004909</name>
</gene>
<dbReference type="Proteomes" id="UP001311915">
    <property type="component" value="Unassembled WGS sequence"/>
</dbReference>
<dbReference type="EMBL" id="JAWPEI010000011">
    <property type="protein sequence ID" value="KAK4710396.1"/>
    <property type="molecule type" value="Genomic_DNA"/>
</dbReference>
<feature type="region of interest" description="Disordered" evidence="1">
    <location>
        <begin position="1"/>
        <end position="23"/>
    </location>
</feature>
<comment type="caution">
    <text evidence="2">The sequence shown here is derived from an EMBL/GenBank/DDBJ whole genome shotgun (WGS) entry which is preliminary data.</text>
</comment>
<proteinExistence type="predicted"/>
<keyword evidence="3" id="KW-1185">Reference proteome</keyword>
<dbReference type="AlphaFoldDB" id="A0AAV9KAL0"/>
<feature type="region of interest" description="Disordered" evidence="1">
    <location>
        <begin position="50"/>
        <end position="78"/>
    </location>
</feature>
<evidence type="ECO:0000313" key="3">
    <source>
        <dbReference type="Proteomes" id="UP001311915"/>
    </source>
</evidence>
<feature type="compositionally biased region" description="Basic and acidic residues" evidence="1">
    <location>
        <begin position="61"/>
        <end position="72"/>
    </location>
</feature>
<protein>
    <submittedName>
        <fullName evidence="2">Uncharacterized protein</fullName>
    </submittedName>
</protein>
<reference evidence="2 3" key="1">
    <citation type="submission" date="2023-10" db="EMBL/GenBank/DDBJ databases">
        <title>Genome-Wide Identification Analysis in wild type Solanum Pinnatisectum Reveals Some Genes Defensing Phytophthora Infestans.</title>
        <authorList>
            <person name="Sun C."/>
        </authorList>
    </citation>
    <scope>NUCLEOTIDE SEQUENCE [LARGE SCALE GENOMIC DNA]</scope>
    <source>
        <strain evidence="2">LQN</strain>
        <tissue evidence="2">Leaf</tissue>
    </source>
</reference>
<feature type="compositionally biased region" description="Polar residues" evidence="1">
    <location>
        <begin position="8"/>
        <end position="18"/>
    </location>
</feature>
<evidence type="ECO:0000313" key="2">
    <source>
        <dbReference type="EMBL" id="KAK4710396.1"/>
    </source>
</evidence>
<organism evidence="2 3">
    <name type="scientific">Solanum pinnatisectum</name>
    <name type="common">tansyleaf nightshade</name>
    <dbReference type="NCBI Taxonomy" id="50273"/>
    <lineage>
        <taxon>Eukaryota</taxon>
        <taxon>Viridiplantae</taxon>
        <taxon>Streptophyta</taxon>
        <taxon>Embryophyta</taxon>
        <taxon>Tracheophyta</taxon>
        <taxon>Spermatophyta</taxon>
        <taxon>Magnoliopsida</taxon>
        <taxon>eudicotyledons</taxon>
        <taxon>Gunneridae</taxon>
        <taxon>Pentapetalae</taxon>
        <taxon>asterids</taxon>
        <taxon>lamiids</taxon>
        <taxon>Solanales</taxon>
        <taxon>Solanaceae</taxon>
        <taxon>Solanoideae</taxon>
        <taxon>Solaneae</taxon>
        <taxon>Solanum</taxon>
    </lineage>
</organism>
<accession>A0AAV9KAL0</accession>
<name>A0AAV9KAL0_9SOLN</name>
<sequence length="209" mass="23428">MSFHGKKNTSPNQQSCNSADHVEVEEKLVVDTNQSNDAQFAQRINEIKENEVTAENSSMKQGDKHTPEKLHDAIQTPKSNVQLENLAIDGQKKFEGSKYGNLQPLEPIDLQVEISALEVEKELELVDSNPRKEQTLVRADFDNNIQLVSTPTRVCSMQTNKMIIIQESETAMLLKPNSAIKSPMVTSNTLAHDISKEKQTELSTPRWGD</sequence>
<evidence type="ECO:0000256" key="1">
    <source>
        <dbReference type="SAM" id="MobiDB-lite"/>
    </source>
</evidence>